<organism evidence="1 2">
    <name type="scientific">Methanocella paludicola (strain DSM 17711 / JCM 13418 / NBRC 101707 / SANAE)</name>
    <dbReference type="NCBI Taxonomy" id="304371"/>
    <lineage>
        <taxon>Archaea</taxon>
        <taxon>Methanobacteriati</taxon>
        <taxon>Methanobacteriota</taxon>
        <taxon>Stenosarchaea group</taxon>
        <taxon>Methanomicrobia</taxon>
        <taxon>Methanocellales</taxon>
        <taxon>Methanocellaceae</taxon>
        <taxon>Methanocella</taxon>
    </lineage>
</organism>
<evidence type="ECO:0000313" key="2">
    <source>
        <dbReference type="Proteomes" id="UP000001882"/>
    </source>
</evidence>
<evidence type="ECO:0000313" key="1">
    <source>
        <dbReference type="EMBL" id="BAI61229.1"/>
    </source>
</evidence>
<dbReference type="InParanoid" id="D1YXQ7"/>
<dbReference type="STRING" id="304371.MCP_1157"/>
<reference evidence="2" key="3">
    <citation type="journal article" date="2011" name="PLoS ONE">
        <title>Genome sequence of a mesophilic hydrogenotrophic methanogen Methanocella paludicola, the first cultivated representative of the order Methanocellales.</title>
        <authorList>
            <person name="Sakai S."/>
            <person name="Takaki Y."/>
            <person name="Shimamura S."/>
            <person name="Sekine M."/>
            <person name="Tajima T."/>
            <person name="Kosugi H."/>
            <person name="Ichikawa N."/>
            <person name="Tasumi E."/>
            <person name="Hiraki A.T."/>
            <person name="Shimizu A."/>
            <person name="Kato Y."/>
            <person name="Nishiko R."/>
            <person name="Mori K."/>
            <person name="Fujita N."/>
            <person name="Imachi H."/>
            <person name="Takai K."/>
        </authorList>
    </citation>
    <scope>NUCLEOTIDE SEQUENCE [LARGE SCALE GENOMIC DNA]</scope>
    <source>
        <strain evidence="2">DSM 17711 / JCM 13418 / NBRC 101707 / SANAE</strain>
    </source>
</reference>
<dbReference type="EMBL" id="AP011532">
    <property type="protein sequence ID" value="BAI61229.1"/>
    <property type="molecule type" value="Genomic_DNA"/>
</dbReference>
<dbReference type="GeneID" id="8681159"/>
<accession>D1YXQ7</accession>
<dbReference type="RefSeq" id="WP_012899908.1">
    <property type="nucleotide sequence ID" value="NC_013665.1"/>
</dbReference>
<sequence length="93" mass="11284">MPRNDDAEFDYNIRKLTHVIGLHAELMEGLRDDVKRIMNKENKTPEDFQRYLDVMEKMVEESVKVEKSSNELMEYIRDRRLKRENKETQQKPL</sequence>
<proteinExistence type="predicted"/>
<dbReference type="KEGG" id="mpd:MCP_1157"/>
<name>D1YXQ7_METPS</name>
<dbReference type="AlphaFoldDB" id="D1YXQ7"/>
<protein>
    <submittedName>
        <fullName evidence="1">Uncharacterized protein</fullName>
    </submittedName>
</protein>
<gene>
    <name evidence="1" type="ordered locus">MCP_1157</name>
</gene>
<dbReference type="Proteomes" id="UP000001882">
    <property type="component" value="Chromosome"/>
</dbReference>
<reference evidence="1 2" key="1">
    <citation type="journal article" date="2007" name="Appl. Environ. Microbiol.">
        <title>Isolation of key methanogens for global methane emission from rice paddy fields: a novel isolate affiliated with the clone cluster rice cluster I.</title>
        <authorList>
            <person name="Sakai S."/>
            <person name="Imachi H."/>
            <person name="Sekiguchi Y."/>
            <person name="Ohashi A."/>
            <person name="Harada H."/>
            <person name="Kamagata Y."/>
        </authorList>
    </citation>
    <scope>NUCLEOTIDE SEQUENCE [LARGE SCALE GENOMIC DNA]</scope>
    <source>
        <strain evidence="2">DSM 17711 / JCM 13418 / NBRC 101707 / SANAE</strain>
    </source>
</reference>
<keyword evidence="2" id="KW-1185">Reference proteome</keyword>
<reference evidence="1 2" key="2">
    <citation type="journal article" date="2008" name="Int. J. Syst. Evol. Microbiol.">
        <title>Methanocella paludicola gen. nov., sp. nov., a methane-producing archaeon, the first isolate of the lineage 'Rice Cluster I', and proposal of the new archaeal order Methanocellales ord. nov.</title>
        <authorList>
            <person name="Sakai S."/>
            <person name="Imachi H."/>
            <person name="Hanada S."/>
            <person name="Ohashi A."/>
            <person name="Harada H."/>
            <person name="Kamagata Y."/>
        </authorList>
    </citation>
    <scope>NUCLEOTIDE SEQUENCE [LARGE SCALE GENOMIC DNA]</scope>
    <source>
        <strain evidence="2">DSM 17711 / JCM 13418 / NBRC 101707 / SANAE</strain>
    </source>
</reference>